<keyword evidence="8" id="KW-1185">Reference proteome</keyword>
<comment type="caution">
    <text evidence="7">The sequence shown here is derived from an EMBL/GenBank/DDBJ whole genome shotgun (WGS) entry which is preliminary data.</text>
</comment>
<dbReference type="InterPro" id="IPR010196">
    <property type="entry name" value="OSB_synthase_MenC1"/>
</dbReference>
<gene>
    <name evidence="4 7" type="primary">menC</name>
    <name evidence="7" type="ORF">NX722_02585</name>
</gene>
<dbReference type="PANTHER" id="PTHR48073">
    <property type="entry name" value="O-SUCCINYLBENZOATE SYNTHASE-RELATED"/>
    <property type="match status" value="1"/>
</dbReference>
<dbReference type="Pfam" id="PF21508">
    <property type="entry name" value="MenC_N"/>
    <property type="match status" value="1"/>
</dbReference>
<keyword evidence="1 4" id="KW-0479">Metal-binding</keyword>
<dbReference type="Proteomes" id="UP001209854">
    <property type="component" value="Unassembled WGS sequence"/>
</dbReference>
<evidence type="ECO:0000256" key="4">
    <source>
        <dbReference type="HAMAP-Rule" id="MF_00470"/>
    </source>
</evidence>
<dbReference type="HAMAP" id="MF_00470">
    <property type="entry name" value="MenC_1"/>
    <property type="match status" value="1"/>
</dbReference>
<feature type="binding site" evidence="4">
    <location>
        <position position="185"/>
    </location>
    <ligand>
        <name>Mg(2+)</name>
        <dbReference type="ChEBI" id="CHEBI:18420"/>
    </ligand>
</feature>
<comment type="cofactor">
    <cofactor evidence="4">
        <name>a divalent metal cation</name>
        <dbReference type="ChEBI" id="CHEBI:60240"/>
    </cofactor>
</comment>
<organism evidence="7 8">
    <name type="scientific">Endozoicomonas gorgoniicola</name>
    <dbReference type="NCBI Taxonomy" id="1234144"/>
    <lineage>
        <taxon>Bacteria</taxon>
        <taxon>Pseudomonadati</taxon>
        <taxon>Pseudomonadota</taxon>
        <taxon>Gammaproteobacteria</taxon>
        <taxon>Oceanospirillales</taxon>
        <taxon>Endozoicomonadaceae</taxon>
        <taxon>Endozoicomonas</taxon>
    </lineage>
</organism>
<dbReference type="GO" id="GO:0043748">
    <property type="term" value="F:O-succinylbenzoate synthase activity"/>
    <property type="evidence" value="ECO:0007669"/>
    <property type="project" value="UniProtKB-EC"/>
</dbReference>
<evidence type="ECO:0000313" key="8">
    <source>
        <dbReference type="Proteomes" id="UP001209854"/>
    </source>
</evidence>
<dbReference type="PANTHER" id="PTHR48073:SF2">
    <property type="entry name" value="O-SUCCINYLBENZOATE SYNTHASE"/>
    <property type="match status" value="1"/>
</dbReference>
<feature type="binding site" evidence="4">
    <location>
        <position position="234"/>
    </location>
    <ligand>
        <name>Mg(2+)</name>
        <dbReference type="ChEBI" id="CHEBI:18420"/>
    </ligand>
</feature>
<dbReference type="EC" id="4.2.1.113" evidence="4 5"/>
<dbReference type="PROSITE" id="PS00909">
    <property type="entry name" value="MR_MLE_2"/>
    <property type="match status" value="1"/>
</dbReference>
<dbReference type="RefSeq" id="WP_262566593.1">
    <property type="nucleotide sequence ID" value="NZ_JAPFCC010000001.1"/>
</dbReference>
<dbReference type="EMBL" id="JAPFCC010000001">
    <property type="protein sequence ID" value="MCW7551548.1"/>
    <property type="molecule type" value="Genomic_DNA"/>
</dbReference>
<feature type="binding site" evidence="4">
    <location>
        <position position="211"/>
    </location>
    <ligand>
        <name>Mg(2+)</name>
        <dbReference type="ChEBI" id="CHEBI:18420"/>
    </ligand>
</feature>
<evidence type="ECO:0000256" key="5">
    <source>
        <dbReference type="NCBIfam" id="TIGR01927"/>
    </source>
</evidence>
<reference evidence="7 8" key="1">
    <citation type="submission" date="2022-10" db="EMBL/GenBank/DDBJ databases">
        <title>High-quality genome sequences of two octocoral-associated bacteria, Endozoicomonas euniceicola EF212 and Endozoicomonas gorgoniicola PS125.</title>
        <authorList>
            <person name="Chiou Y.-J."/>
            <person name="Chen Y.-H."/>
        </authorList>
    </citation>
    <scope>NUCLEOTIDE SEQUENCE [LARGE SCALE GENOMIC DNA]</scope>
    <source>
        <strain evidence="7 8">PS125</strain>
    </source>
</reference>
<dbReference type="InterPro" id="IPR036849">
    <property type="entry name" value="Enolase-like_C_sf"/>
</dbReference>
<evidence type="ECO:0000259" key="6">
    <source>
        <dbReference type="SMART" id="SM00922"/>
    </source>
</evidence>
<comment type="function">
    <text evidence="4">Converts 2-succinyl-6-hydroxy-2,4-cyclohexadiene-1-carboxylate (SHCHC) to 2-succinylbenzoate (OSB).</text>
</comment>
<feature type="active site" description="Proton acceptor" evidence="4">
    <location>
        <position position="256"/>
    </location>
</feature>
<comment type="pathway">
    <text evidence="4">Quinol/quinone metabolism; 1,4-dihydroxy-2-naphthoate biosynthesis; 1,4-dihydroxy-2-naphthoate from chorismate: step 4/7.</text>
</comment>
<dbReference type="SFLD" id="SFLDS00001">
    <property type="entry name" value="Enolase"/>
    <property type="match status" value="1"/>
</dbReference>
<feature type="domain" description="Mandelate racemase/muconate lactonizing enzyme C-terminal" evidence="6">
    <location>
        <begin position="133"/>
        <end position="230"/>
    </location>
</feature>
<evidence type="ECO:0000313" key="7">
    <source>
        <dbReference type="EMBL" id="MCW7551548.1"/>
    </source>
</evidence>
<keyword evidence="3 4" id="KW-0456">Lyase</keyword>
<protein>
    <recommendedName>
        <fullName evidence="4 5">o-succinylbenzoate synthase</fullName>
        <shortName evidence="4">OSB synthase</shortName>
        <shortName evidence="4">OSBS</shortName>
        <ecNumber evidence="4 5">4.2.1.113</ecNumber>
    </recommendedName>
    <alternativeName>
        <fullName evidence="4">4-(2'-carboxyphenyl)-4-oxybutyric acid synthase</fullName>
    </alternativeName>
    <alternativeName>
        <fullName evidence="4">o-succinylbenzoic acid synthase</fullName>
    </alternativeName>
</protein>
<dbReference type="Gene3D" id="3.30.390.10">
    <property type="entry name" value="Enolase-like, N-terminal domain"/>
    <property type="match status" value="1"/>
</dbReference>
<accession>A0ABT3MR10</accession>
<feature type="active site" description="Proton donor" evidence="4">
    <location>
        <position position="154"/>
    </location>
</feature>
<dbReference type="SUPFAM" id="SSF51604">
    <property type="entry name" value="Enolase C-terminal domain-like"/>
    <property type="match status" value="1"/>
</dbReference>
<dbReference type="SUPFAM" id="SSF54826">
    <property type="entry name" value="Enolase N-terminal domain-like"/>
    <property type="match status" value="1"/>
</dbReference>
<comment type="similarity">
    <text evidence="4">Belongs to the mandelate racemase/muconate lactonizing enzyme family. MenC type 1 subfamily.</text>
</comment>
<keyword evidence="4" id="KW-0474">Menaquinone biosynthesis</keyword>
<dbReference type="NCBIfam" id="NF003473">
    <property type="entry name" value="PRK05105.1"/>
    <property type="match status" value="1"/>
</dbReference>
<dbReference type="Gene3D" id="3.20.20.120">
    <property type="entry name" value="Enolase-like C-terminal domain"/>
    <property type="match status" value="1"/>
</dbReference>
<comment type="pathway">
    <text evidence="4">Quinol/quinone metabolism; menaquinone biosynthesis.</text>
</comment>
<dbReference type="InterPro" id="IPR013342">
    <property type="entry name" value="Mandelate_racemase_C"/>
</dbReference>
<comment type="catalytic activity">
    <reaction evidence="4">
        <text>(1R,6R)-6-hydroxy-2-succinyl-cyclohexa-2,4-diene-1-carboxylate = 2-succinylbenzoate + H2O</text>
        <dbReference type="Rhea" id="RHEA:10196"/>
        <dbReference type="ChEBI" id="CHEBI:15377"/>
        <dbReference type="ChEBI" id="CHEBI:18325"/>
        <dbReference type="ChEBI" id="CHEBI:58689"/>
        <dbReference type="EC" id="4.2.1.113"/>
    </reaction>
</comment>
<dbReference type="CDD" id="cd03320">
    <property type="entry name" value="OSBS"/>
    <property type="match status" value="1"/>
</dbReference>
<dbReference type="SFLD" id="SFLDG00180">
    <property type="entry name" value="muconate_cycloisomerase"/>
    <property type="match status" value="1"/>
</dbReference>
<evidence type="ECO:0000256" key="2">
    <source>
        <dbReference type="ARBA" id="ARBA00022842"/>
    </source>
</evidence>
<dbReference type="NCBIfam" id="TIGR01927">
    <property type="entry name" value="menC_gam_Gplu"/>
    <property type="match status" value="1"/>
</dbReference>
<dbReference type="SMART" id="SM00922">
    <property type="entry name" value="MR_MLE"/>
    <property type="match status" value="1"/>
</dbReference>
<dbReference type="InterPro" id="IPR029017">
    <property type="entry name" value="Enolase-like_N"/>
</dbReference>
<proteinExistence type="inferred from homology"/>
<evidence type="ECO:0000256" key="1">
    <source>
        <dbReference type="ARBA" id="ARBA00022723"/>
    </source>
</evidence>
<name>A0ABT3MR10_9GAMM</name>
<dbReference type="InterPro" id="IPR041338">
    <property type="entry name" value="OSBS_N"/>
</dbReference>
<dbReference type="SFLD" id="SFLDF00009">
    <property type="entry name" value="o-succinylbenzoate_synthase"/>
    <property type="match status" value="1"/>
</dbReference>
<keyword evidence="2 4" id="KW-0460">Magnesium</keyword>
<dbReference type="Pfam" id="PF13378">
    <property type="entry name" value="MR_MLE_C"/>
    <property type="match status" value="1"/>
</dbReference>
<dbReference type="InterPro" id="IPR029065">
    <property type="entry name" value="Enolase_C-like"/>
</dbReference>
<sequence length="344" mass="37790">MEIVGSKIYQYDLPLAWPLPLKTTKLKSRQGLVLELKVNDADQGVGYVYGEAAPLPDFSIESLGAARQQLEEIASALAGQQVDPESFSCQEWCGQPVYPSVAFALESAICLPAFLADDTETALPVAPLLTGSTADILKRTGSWSSCWPSVFKLKVARGDEELKSDVYRVRQLLEALPDSVCLRLDANRGWSLEQAVEFVRQIDPVRITYIEEPVDTASDCLAFYQQTRMPFAWDETLQNPEFEFSPQAGLAAIVVKPTLVGGIRRCESLISAARDAGIHTVISSAFESVLGVNALETLARAWAPGEAAGLDTLTAFEQPLFDQPVALWQRLPGEVLQQMELVWR</sequence>
<dbReference type="InterPro" id="IPR018110">
    <property type="entry name" value="Mandel_Rmase/mucon_lact_enz_CS"/>
</dbReference>
<evidence type="ECO:0000256" key="3">
    <source>
        <dbReference type="ARBA" id="ARBA00023239"/>
    </source>
</evidence>